<evidence type="ECO:0000313" key="10">
    <source>
        <dbReference type="EMBL" id="MDR6594009.1"/>
    </source>
</evidence>
<dbReference type="Pfam" id="PF00441">
    <property type="entry name" value="Acyl-CoA_dh_1"/>
    <property type="match status" value="1"/>
</dbReference>
<dbReference type="EMBL" id="JAVDSG010000001">
    <property type="protein sequence ID" value="MDR6594009.1"/>
    <property type="molecule type" value="Genomic_DNA"/>
</dbReference>
<evidence type="ECO:0000259" key="8">
    <source>
        <dbReference type="Pfam" id="PF02770"/>
    </source>
</evidence>
<dbReference type="InterPro" id="IPR037069">
    <property type="entry name" value="AcylCoA_DH/ox_N_sf"/>
</dbReference>
<organism evidence="10 11">
    <name type="scientific">Saccharothrix longispora</name>
    <dbReference type="NCBI Taxonomy" id="33920"/>
    <lineage>
        <taxon>Bacteria</taxon>
        <taxon>Bacillati</taxon>
        <taxon>Actinomycetota</taxon>
        <taxon>Actinomycetes</taxon>
        <taxon>Pseudonocardiales</taxon>
        <taxon>Pseudonocardiaceae</taxon>
        <taxon>Saccharothrix</taxon>
    </lineage>
</organism>
<dbReference type="SUPFAM" id="SSF56645">
    <property type="entry name" value="Acyl-CoA dehydrogenase NM domain-like"/>
    <property type="match status" value="1"/>
</dbReference>
<keyword evidence="11" id="KW-1185">Reference proteome</keyword>
<dbReference type="Gene3D" id="1.10.540.10">
    <property type="entry name" value="Acyl-CoA dehydrogenase/oxidase, N-terminal domain"/>
    <property type="match status" value="1"/>
</dbReference>
<dbReference type="PANTHER" id="PTHR43884">
    <property type="entry name" value="ACYL-COA DEHYDROGENASE"/>
    <property type="match status" value="1"/>
</dbReference>
<evidence type="ECO:0000259" key="9">
    <source>
        <dbReference type="Pfam" id="PF02771"/>
    </source>
</evidence>
<sequence length="369" mass="38947">MTPGEEDGFRARVRAELDRVVVPHAEAWERRGRVSRTGWRELGAAGLLALPHDGPGFLRSAVFLEELGATGYAGVRASIGVHAYMASSYLRLFGSAGQRAALLPGAERGDDVLALAISEDGAGTDLRCLATTAVPDGAGGYRLSGHKSAVANASAAAHFVVLARTGPGPGLSGASLLLVDASAAGVTHRRQDALGWRAADVRRVEFDDVAVGGDRLLGKPNRALVHLMRALDFERLVAGLLAVGGVRHCLRLLTGFARTHRVGDAPLSANQVVRHRIADLDAQWELVAAYARRTAERHSRGELDTKSASVLKLTATELAVTAAQLCVQYHGARGYLDGSTAARLYRDSIAGTIAAGASELLRELVFESN</sequence>
<evidence type="ECO:0000256" key="4">
    <source>
        <dbReference type="ARBA" id="ARBA00022827"/>
    </source>
</evidence>
<evidence type="ECO:0000256" key="5">
    <source>
        <dbReference type="ARBA" id="ARBA00023002"/>
    </source>
</evidence>
<evidence type="ECO:0000259" key="7">
    <source>
        <dbReference type="Pfam" id="PF00441"/>
    </source>
</evidence>
<evidence type="ECO:0000256" key="2">
    <source>
        <dbReference type="ARBA" id="ARBA00009347"/>
    </source>
</evidence>
<reference evidence="10 11" key="1">
    <citation type="submission" date="2023-07" db="EMBL/GenBank/DDBJ databases">
        <title>Sequencing the genomes of 1000 actinobacteria strains.</title>
        <authorList>
            <person name="Klenk H.-P."/>
        </authorList>
    </citation>
    <scope>NUCLEOTIDE SEQUENCE [LARGE SCALE GENOMIC DNA]</scope>
    <source>
        <strain evidence="10 11">DSM 43749</strain>
    </source>
</reference>
<accession>A0ABU1PV42</accession>
<comment type="cofactor">
    <cofactor evidence="1 6">
        <name>FAD</name>
        <dbReference type="ChEBI" id="CHEBI:57692"/>
    </cofactor>
</comment>
<dbReference type="SUPFAM" id="SSF47203">
    <property type="entry name" value="Acyl-CoA dehydrogenase C-terminal domain-like"/>
    <property type="match status" value="1"/>
</dbReference>
<evidence type="ECO:0000313" key="11">
    <source>
        <dbReference type="Proteomes" id="UP001268819"/>
    </source>
</evidence>
<dbReference type="InterPro" id="IPR036250">
    <property type="entry name" value="AcylCo_DH-like_C"/>
</dbReference>
<gene>
    <name evidence="10" type="ORF">J2S66_002393</name>
</gene>
<dbReference type="InterPro" id="IPR006091">
    <property type="entry name" value="Acyl-CoA_Oxase/DH_mid-dom"/>
</dbReference>
<evidence type="ECO:0000256" key="1">
    <source>
        <dbReference type="ARBA" id="ARBA00001974"/>
    </source>
</evidence>
<feature type="domain" description="Acyl-CoA oxidase/dehydrogenase middle" evidence="8">
    <location>
        <begin position="114"/>
        <end position="209"/>
    </location>
</feature>
<dbReference type="InterPro" id="IPR046373">
    <property type="entry name" value="Acyl-CoA_Oxase/DH_mid-dom_sf"/>
</dbReference>
<dbReference type="Gene3D" id="1.20.140.10">
    <property type="entry name" value="Butyryl-CoA Dehydrogenase, subunit A, domain 3"/>
    <property type="match status" value="1"/>
</dbReference>
<dbReference type="InterPro" id="IPR009100">
    <property type="entry name" value="AcylCoA_DH/oxidase_NM_dom_sf"/>
</dbReference>
<evidence type="ECO:0000256" key="6">
    <source>
        <dbReference type="RuleBase" id="RU362125"/>
    </source>
</evidence>
<dbReference type="InterPro" id="IPR013786">
    <property type="entry name" value="AcylCoA_DH/ox_N"/>
</dbReference>
<keyword evidence="5 6" id="KW-0560">Oxidoreductase</keyword>
<dbReference type="RefSeq" id="WP_310306997.1">
    <property type="nucleotide sequence ID" value="NZ_BAAAXB010000001.1"/>
</dbReference>
<dbReference type="Pfam" id="PF02771">
    <property type="entry name" value="Acyl-CoA_dh_N"/>
    <property type="match status" value="1"/>
</dbReference>
<feature type="domain" description="Acyl-CoA dehydrogenase/oxidase C-terminal" evidence="7">
    <location>
        <begin position="227"/>
        <end position="366"/>
    </location>
</feature>
<feature type="domain" description="Acyl-CoA dehydrogenase/oxidase N-terminal" evidence="9">
    <location>
        <begin position="5"/>
        <end position="109"/>
    </location>
</feature>
<dbReference type="Proteomes" id="UP001268819">
    <property type="component" value="Unassembled WGS sequence"/>
</dbReference>
<comment type="caution">
    <text evidence="10">The sequence shown here is derived from an EMBL/GenBank/DDBJ whole genome shotgun (WGS) entry which is preliminary data.</text>
</comment>
<name>A0ABU1PV42_9PSEU</name>
<comment type="similarity">
    <text evidence="2 6">Belongs to the acyl-CoA dehydrogenase family.</text>
</comment>
<dbReference type="Pfam" id="PF02770">
    <property type="entry name" value="Acyl-CoA_dh_M"/>
    <property type="match status" value="1"/>
</dbReference>
<evidence type="ECO:0000256" key="3">
    <source>
        <dbReference type="ARBA" id="ARBA00022630"/>
    </source>
</evidence>
<dbReference type="PANTHER" id="PTHR43884:SF20">
    <property type="entry name" value="ACYL-COA DEHYDROGENASE FADE28"/>
    <property type="match status" value="1"/>
</dbReference>
<proteinExistence type="inferred from homology"/>
<dbReference type="InterPro" id="IPR009075">
    <property type="entry name" value="AcylCo_DH/oxidase_C"/>
</dbReference>
<protein>
    <submittedName>
        <fullName evidence="10">Alkylation response protein AidB-like acyl-CoA dehydrogenase</fullName>
    </submittedName>
</protein>
<keyword evidence="3 6" id="KW-0285">Flavoprotein</keyword>
<dbReference type="Gene3D" id="2.40.110.10">
    <property type="entry name" value="Butyryl-CoA Dehydrogenase, subunit A, domain 2"/>
    <property type="match status" value="1"/>
</dbReference>
<keyword evidence="4 6" id="KW-0274">FAD</keyword>